<accession>M2LPC1</accession>
<dbReference type="Proteomes" id="UP000011761">
    <property type="component" value="Unassembled WGS sequence"/>
</dbReference>
<reference evidence="1 2" key="1">
    <citation type="journal article" date="2012" name="PLoS Pathog.">
        <title>Diverse lifestyles and strategies of plant pathogenesis encoded in the genomes of eighteen Dothideomycetes fungi.</title>
        <authorList>
            <person name="Ohm R.A."/>
            <person name="Feau N."/>
            <person name="Henrissat B."/>
            <person name="Schoch C.L."/>
            <person name="Horwitz B.A."/>
            <person name="Barry K.W."/>
            <person name="Condon B.J."/>
            <person name="Copeland A.C."/>
            <person name="Dhillon B."/>
            <person name="Glaser F."/>
            <person name="Hesse C.N."/>
            <person name="Kosti I."/>
            <person name="LaButti K."/>
            <person name="Lindquist E.A."/>
            <person name="Lucas S."/>
            <person name="Salamov A.A."/>
            <person name="Bradshaw R.E."/>
            <person name="Ciuffetti L."/>
            <person name="Hamelin R.C."/>
            <person name="Kema G.H.J."/>
            <person name="Lawrence C."/>
            <person name="Scott J.A."/>
            <person name="Spatafora J.W."/>
            <person name="Turgeon B.G."/>
            <person name="de Wit P.J.G.M."/>
            <person name="Zhong S."/>
            <person name="Goodwin S.B."/>
            <person name="Grigoriev I.V."/>
        </authorList>
    </citation>
    <scope>NUCLEOTIDE SEQUENCE [LARGE SCALE GENOMIC DNA]</scope>
    <source>
        <strain evidence="1 2">UAMH 10762</strain>
    </source>
</reference>
<sequence>METVTESDGSLNAAYQVFHISELLELILLQLAPRTGSSIHEEINATRTLLLNRTVCRTWHALLSTSSPLRRSLYLTTLSASENVVDTAYTKKTISPPAKPNPWIPNILLSQRSWGSAYPFDNAASQLFNLTPFTPSVPKPRYWTFHLELSRPQYARLPTSGPWRDMLATQPPFRDLWCSRCFYELGSGRAPFVTHLDYDSRKPKTEQRFTRRCEGGVTLGAIVDAVGEVMEQYPNAKWVMVESLRVGNDSGEESLARVDDDQPVTRAYMPGSSSEREFGFQREHYLH</sequence>
<dbReference type="KEGG" id="bcom:BAUCODRAFT_467708"/>
<dbReference type="OMA" id="CFYELGS"/>
<proteinExistence type="predicted"/>
<protein>
    <recommendedName>
        <fullName evidence="3">F-box domain-containing protein</fullName>
    </recommendedName>
</protein>
<organism evidence="1 2">
    <name type="scientific">Baudoinia panamericana (strain UAMH 10762)</name>
    <name type="common">Angels' share fungus</name>
    <name type="synonym">Baudoinia compniacensis (strain UAMH 10762)</name>
    <dbReference type="NCBI Taxonomy" id="717646"/>
    <lineage>
        <taxon>Eukaryota</taxon>
        <taxon>Fungi</taxon>
        <taxon>Dikarya</taxon>
        <taxon>Ascomycota</taxon>
        <taxon>Pezizomycotina</taxon>
        <taxon>Dothideomycetes</taxon>
        <taxon>Dothideomycetidae</taxon>
        <taxon>Mycosphaerellales</taxon>
        <taxon>Teratosphaeriaceae</taxon>
        <taxon>Baudoinia</taxon>
    </lineage>
</organism>
<gene>
    <name evidence="1" type="ORF">BAUCODRAFT_467708</name>
</gene>
<dbReference type="HOGENOM" id="CLU_084509_0_0_1"/>
<dbReference type="RefSeq" id="XP_007676402.1">
    <property type="nucleotide sequence ID" value="XM_007678212.1"/>
</dbReference>
<dbReference type="EMBL" id="KB445555">
    <property type="protein sequence ID" value="EMC96237.1"/>
    <property type="molecule type" value="Genomic_DNA"/>
</dbReference>
<evidence type="ECO:0000313" key="1">
    <source>
        <dbReference type="EMBL" id="EMC96237.1"/>
    </source>
</evidence>
<dbReference type="GeneID" id="19114626"/>
<evidence type="ECO:0008006" key="3">
    <source>
        <dbReference type="Google" id="ProtNLM"/>
    </source>
</evidence>
<evidence type="ECO:0000313" key="2">
    <source>
        <dbReference type="Proteomes" id="UP000011761"/>
    </source>
</evidence>
<dbReference type="eggNOG" id="ENOG502R930">
    <property type="taxonomic scope" value="Eukaryota"/>
</dbReference>
<dbReference type="AlphaFoldDB" id="M2LPC1"/>
<dbReference type="OrthoDB" id="3933152at2759"/>
<name>M2LPC1_BAUPA</name>
<keyword evidence="2" id="KW-1185">Reference proteome</keyword>